<proteinExistence type="predicted"/>
<dbReference type="EnsemblPlants" id="Kaladp0001s0118.2.v1.1">
    <property type="protein sequence ID" value="Kaladp0001s0118.2.v1.1.CDS.1"/>
    <property type="gene ID" value="Kaladp0001s0118.v1.1"/>
</dbReference>
<organism evidence="1 2">
    <name type="scientific">Kalanchoe fedtschenkoi</name>
    <name type="common">Lavender scallops</name>
    <name type="synonym">South American air plant</name>
    <dbReference type="NCBI Taxonomy" id="63787"/>
    <lineage>
        <taxon>Eukaryota</taxon>
        <taxon>Viridiplantae</taxon>
        <taxon>Streptophyta</taxon>
        <taxon>Embryophyta</taxon>
        <taxon>Tracheophyta</taxon>
        <taxon>Spermatophyta</taxon>
        <taxon>Magnoliopsida</taxon>
        <taxon>eudicotyledons</taxon>
        <taxon>Gunneridae</taxon>
        <taxon>Pentapetalae</taxon>
        <taxon>Saxifragales</taxon>
        <taxon>Crassulaceae</taxon>
        <taxon>Kalanchoe</taxon>
    </lineage>
</organism>
<reference evidence="1" key="1">
    <citation type="submission" date="2021-01" db="UniProtKB">
        <authorList>
            <consortium name="EnsemblPlants"/>
        </authorList>
    </citation>
    <scope>IDENTIFICATION</scope>
</reference>
<sequence length="348" mass="38526">MSRPQGPHPSLFQFDTTFRIMLPKGSYMSPHLLSLVNSFEDNLALSLKKLMKSAKDDILSLSWMKLAMESLCETYRDIKALIVDLELPVADWDEEWTDVYLNNSINLLDLCNAFSSEISRLSQGHLMLQCALQNVDSSTAKLAAVHHSLSRWQHHTNAKNARVENCTAILESIIASLNLPKIKNSAKGKVLMRAMYGVKVKTLFISGIFAATFSGSPLKLVELRVPEALAWADTFTKLQMLVNGEIRVQLSNEGATTVLKEVQAVDASVKSLVHASQDGDIPVEAEALEYMASDLRRVAEKLCGGLDLLSTEVDKFFQIVLSGRDTLLCSLRSKNTISNSPKKKDAVK</sequence>
<keyword evidence="2" id="KW-1185">Reference proteome</keyword>
<dbReference type="Gramene" id="Kaladp0001s0118.1.v1.1">
    <property type="protein sequence ID" value="Kaladp0001s0118.1.v1.1.CDS.1"/>
    <property type="gene ID" value="Kaladp0001s0118.v1.1"/>
</dbReference>
<dbReference type="Gramene" id="Kaladp0001s0118.2.v1.1">
    <property type="protein sequence ID" value="Kaladp0001s0118.2.v1.1.CDS.1"/>
    <property type="gene ID" value="Kaladp0001s0118.v1.1"/>
</dbReference>
<dbReference type="Proteomes" id="UP000594263">
    <property type="component" value="Unplaced"/>
</dbReference>
<dbReference type="Pfam" id="PF03087">
    <property type="entry name" value="BPS1"/>
    <property type="match status" value="1"/>
</dbReference>
<dbReference type="PANTHER" id="PTHR31509">
    <property type="entry name" value="BPS1-LIKE PROTEIN"/>
    <property type="match status" value="1"/>
</dbReference>
<dbReference type="GO" id="GO:0048367">
    <property type="term" value="P:shoot system development"/>
    <property type="evidence" value="ECO:0007669"/>
    <property type="project" value="InterPro"/>
</dbReference>
<dbReference type="EnsemblPlants" id="Kaladp0001s0118.1.v1.1">
    <property type="protein sequence ID" value="Kaladp0001s0118.1.v1.1.CDS.1"/>
    <property type="gene ID" value="Kaladp0001s0118.v1.1"/>
</dbReference>
<dbReference type="AlphaFoldDB" id="A0A7N0R8H4"/>
<dbReference type="InterPro" id="IPR004320">
    <property type="entry name" value="BPS1_pln"/>
</dbReference>
<evidence type="ECO:0000313" key="2">
    <source>
        <dbReference type="Proteomes" id="UP000594263"/>
    </source>
</evidence>
<evidence type="ECO:0000313" key="1">
    <source>
        <dbReference type="EnsemblPlants" id="Kaladp0001s0118.1.v1.1.CDS.1"/>
    </source>
</evidence>
<protein>
    <submittedName>
        <fullName evidence="1">Uncharacterized protein</fullName>
    </submittedName>
</protein>
<name>A0A7N0R8H4_KALFE</name>
<dbReference type="GO" id="GO:0048364">
    <property type="term" value="P:root development"/>
    <property type="evidence" value="ECO:0007669"/>
    <property type="project" value="InterPro"/>
</dbReference>
<accession>A0A7N0R8H4</accession>
<dbReference type="OMA" id="CETHNGI"/>